<keyword evidence="2" id="KW-1185">Reference proteome</keyword>
<sequence length="269" mass="27095">MPPVRRGLVVVATLAAVGAGALVVGTVGMVAASEPAHRPMTSVAAAADVGEPALDRRVPEGHRLVGHGRLGLAVPEEWPTDAIECNGEPVADTVVNPMYVFCAMATPAAPDVTAVELGRAWGSGPSAGEAGVAASPPVSLRREPTVCDGALGGAVVCRAVVTDGAGSALTVRSAIADRADAVAAVDALADAVFLLEADEVVVPSEFGPGAFADSSSDAYRERLEAAGLEVDVVEVRRLPAAAGRFVAVDPAVSTILPRGATVRLEVAEQ</sequence>
<gene>
    <name evidence="1" type="ORF">QE364_001699</name>
</gene>
<dbReference type="Proteomes" id="UP001261666">
    <property type="component" value="Unassembled WGS sequence"/>
</dbReference>
<accession>A0ACC6IHK5</accession>
<dbReference type="EMBL" id="JAVIZJ010000004">
    <property type="protein sequence ID" value="MDR6209992.1"/>
    <property type="molecule type" value="Genomic_DNA"/>
</dbReference>
<proteinExistence type="predicted"/>
<reference evidence="1" key="1">
    <citation type="submission" date="2023-08" db="EMBL/GenBank/DDBJ databases">
        <title>Functional and genomic diversity of the sorghum phyllosphere microbiome.</title>
        <authorList>
            <person name="Shade A."/>
        </authorList>
    </citation>
    <scope>NUCLEOTIDE SEQUENCE</scope>
    <source>
        <strain evidence="1">SORGH_AS_0885</strain>
    </source>
</reference>
<evidence type="ECO:0000313" key="2">
    <source>
        <dbReference type="Proteomes" id="UP001261666"/>
    </source>
</evidence>
<protein>
    <submittedName>
        <fullName evidence="1">Uncharacterized protein</fullName>
    </submittedName>
</protein>
<comment type="caution">
    <text evidence="1">The sequence shown here is derived from an EMBL/GenBank/DDBJ whole genome shotgun (WGS) entry which is preliminary data.</text>
</comment>
<name>A0ACC6IHK5_9ACTN</name>
<evidence type="ECO:0000313" key="1">
    <source>
        <dbReference type="EMBL" id="MDR6209992.1"/>
    </source>
</evidence>
<organism evidence="1 2">
    <name type="scientific">Nocardioides zeae</name>
    <dbReference type="NCBI Taxonomy" id="1457234"/>
    <lineage>
        <taxon>Bacteria</taxon>
        <taxon>Bacillati</taxon>
        <taxon>Actinomycetota</taxon>
        <taxon>Actinomycetes</taxon>
        <taxon>Propionibacteriales</taxon>
        <taxon>Nocardioidaceae</taxon>
        <taxon>Nocardioides</taxon>
    </lineage>
</organism>